<dbReference type="EMBL" id="CP003130">
    <property type="protein sequence ID" value="AEU36713.1"/>
    <property type="molecule type" value="Genomic_DNA"/>
</dbReference>
<organism evidence="1 2">
    <name type="scientific">Granulicella mallensis (strain ATCC BAA-1857 / DSM 23137 / MP5ACTX8)</name>
    <dbReference type="NCBI Taxonomy" id="682795"/>
    <lineage>
        <taxon>Bacteria</taxon>
        <taxon>Pseudomonadati</taxon>
        <taxon>Acidobacteriota</taxon>
        <taxon>Terriglobia</taxon>
        <taxon>Terriglobales</taxon>
        <taxon>Acidobacteriaceae</taxon>
        <taxon>Granulicella</taxon>
    </lineage>
</organism>
<sequence length="71" mass="8351">MRYQYMRQDASQQFCEDGQLIESDRYAYCRNGYLSNDNSEEVHAYHFLSAMVTKMVIVTKKQANRSRLACS</sequence>
<dbReference type="HOGENOM" id="CLU_2734370_0_0_0"/>
<protein>
    <submittedName>
        <fullName evidence="1">Uncharacterized protein</fullName>
    </submittedName>
</protein>
<evidence type="ECO:0000313" key="1">
    <source>
        <dbReference type="EMBL" id="AEU36713.1"/>
    </source>
</evidence>
<gene>
    <name evidence="1" type="ordered locus">AciX8_2396</name>
</gene>
<proteinExistence type="predicted"/>
<evidence type="ECO:0000313" key="2">
    <source>
        <dbReference type="Proteomes" id="UP000007113"/>
    </source>
</evidence>
<name>G8NY39_GRAMM</name>
<accession>G8NY39</accession>
<reference evidence="1 2" key="1">
    <citation type="submission" date="2011-11" db="EMBL/GenBank/DDBJ databases">
        <title>Complete sequence of Granulicella mallensis MP5ACTX8.</title>
        <authorList>
            <consortium name="US DOE Joint Genome Institute"/>
            <person name="Lucas S."/>
            <person name="Copeland A."/>
            <person name="Lapidus A."/>
            <person name="Cheng J.-F."/>
            <person name="Goodwin L."/>
            <person name="Pitluck S."/>
            <person name="Peters L."/>
            <person name="Lu M."/>
            <person name="Detter J.C."/>
            <person name="Han C."/>
            <person name="Tapia R."/>
            <person name="Land M."/>
            <person name="Hauser L."/>
            <person name="Kyrpides N."/>
            <person name="Ivanova N."/>
            <person name="Mikhailova N."/>
            <person name="Pagani I."/>
            <person name="Rawat S."/>
            <person name="Mannisto M."/>
            <person name="Haggblom M."/>
            <person name="Woyke T."/>
        </authorList>
    </citation>
    <scope>NUCLEOTIDE SEQUENCE [LARGE SCALE GENOMIC DNA]</scope>
    <source>
        <strain evidence="2">ATCC BAA-1857 / DSM 23137 / MP5ACTX8</strain>
    </source>
</reference>
<dbReference type="AlphaFoldDB" id="G8NY39"/>
<dbReference type="KEGG" id="gma:AciX8_2396"/>
<keyword evidence="2" id="KW-1185">Reference proteome</keyword>
<dbReference type="Proteomes" id="UP000007113">
    <property type="component" value="Chromosome"/>
</dbReference>